<keyword evidence="2" id="KW-1185">Reference proteome</keyword>
<reference evidence="1 2" key="1">
    <citation type="journal article" date="2018" name="Front. Plant Sci.">
        <title>Red Clover (Trifolium pratense) and Zigzag Clover (T. medium) - A Picture of Genomic Similarities and Differences.</title>
        <authorList>
            <person name="Dluhosova J."/>
            <person name="Istvanek J."/>
            <person name="Nedelnik J."/>
            <person name="Repkova J."/>
        </authorList>
    </citation>
    <scope>NUCLEOTIDE SEQUENCE [LARGE SCALE GENOMIC DNA]</scope>
    <source>
        <strain evidence="2">cv. 10/8</strain>
        <tissue evidence="1">Leaf</tissue>
    </source>
</reference>
<organism evidence="1 2">
    <name type="scientific">Trifolium medium</name>
    <dbReference type="NCBI Taxonomy" id="97028"/>
    <lineage>
        <taxon>Eukaryota</taxon>
        <taxon>Viridiplantae</taxon>
        <taxon>Streptophyta</taxon>
        <taxon>Embryophyta</taxon>
        <taxon>Tracheophyta</taxon>
        <taxon>Spermatophyta</taxon>
        <taxon>Magnoliopsida</taxon>
        <taxon>eudicotyledons</taxon>
        <taxon>Gunneridae</taxon>
        <taxon>Pentapetalae</taxon>
        <taxon>rosids</taxon>
        <taxon>fabids</taxon>
        <taxon>Fabales</taxon>
        <taxon>Fabaceae</taxon>
        <taxon>Papilionoideae</taxon>
        <taxon>50 kb inversion clade</taxon>
        <taxon>NPAAA clade</taxon>
        <taxon>Hologalegina</taxon>
        <taxon>IRL clade</taxon>
        <taxon>Trifolieae</taxon>
        <taxon>Trifolium</taxon>
    </lineage>
</organism>
<protein>
    <submittedName>
        <fullName evidence="1">Uncharacterized protein</fullName>
    </submittedName>
</protein>
<dbReference type="Proteomes" id="UP000265520">
    <property type="component" value="Unassembled WGS sequence"/>
</dbReference>
<evidence type="ECO:0000313" key="2">
    <source>
        <dbReference type="Proteomes" id="UP000265520"/>
    </source>
</evidence>
<sequence length="89" mass="10298">MQIRRDKGLCYWCDEKFSFTHKCPNRQLMLLQYEDNDEDQVLETLIQPTETTINSLDTNQPEHHLSLNAMKGTSNMGVLRFAGSIEHIG</sequence>
<comment type="caution">
    <text evidence="1">The sequence shown here is derived from an EMBL/GenBank/DDBJ whole genome shotgun (WGS) entry which is preliminary data.</text>
</comment>
<evidence type="ECO:0000313" key="1">
    <source>
        <dbReference type="EMBL" id="MCI01892.1"/>
    </source>
</evidence>
<gene>
    <name evidence="1" type="ORF">A2U01_0022921</name>
</gene>
<dbReference type="EMBL" id="LXQA010047473">
    <property type="protein sequence ID" value="MCI01892.1"/>
    <property type="molecule type" value="Genomic_DNA"/>
</dbReference>
<proteinExistence type="predicted"/>
<name>A0A392NR57_9FABA</name>
<feature type="non-terminal residue" evidence="1">
    <location>
        <position position="89"/>
    </location>
</feature>
<dbReference type="AlphaFoldDB" id="A0A392NR57"/>
<accession>A0A392NR57</accession>